<name>Q112T7_TRIEI</name>
<reference evidence="2" key="1">
    <citation type="submission" date="2006-06" db="EMBL/GenBank/DDBJ databases">
        <title>Complete sequence of Trichodesmium erythraeum IMS101.</title>
        <authorList>
            <consortium name="US DOE Joint Genome Institute"/>
            <person name="Copeland A."/>
            <person name="Lucas S."/>
            <person name="Lapidus A."/>
            <person name="Barry K."/>
            <person name="Detter J.C."/>
            <person name="Glavina del Rio T."/>
            <person name="Hammon N."/>
            <person name="Israni S."/>
            <person name="Dalin E."/>
            <person name="Tice H."/>
            <person name="Pitluck S."/>
            <person name="Kiss H."/>
            <person name="Munk A.C."/>
            <person name="Brettin T."/>
            <person name="Bruce D."/>
            <person name="Han C."/>
            <person name="Tapia R."/>
            <person name="Gilna P."/>
            <person name="Schmutz J."/>
            <person name="Larimer F."/>
            <person name="Land M."/>
            <person name="Hauser L."/>
            <person name="Kyrpides N."/>
            <person name="Kim E."/>
            <person name="Richardson P."/>
        </authorList>
    </citation>
    <scope>NUCLEOTIDE SEQUENCE [LARGE SCALE GENOMIC DNA]</scope>
    <source>
        <strain evidence="2">IMS101</strain>
    </source>
</reference>
<dbReference type="RefSeq" id="WP_011611855.1">
    <property type="nucleotide sequence ID" value="NC_008312.1"/>
</dbReference>
<sequence length="87" mass="10006">MAKALEKLAEIKTFANVEPKTWQQAVRQDSPLPPNQLGVRDPTKSPETLQRRGTCWLAQNRCKACIIILPCQYMMVKHRSWQTLISL</sequence>
<dbReference type="OrthoDB" id="462343at2"/>
<organism evidence="2">
    <name type="scientific">Trichodesmium erythraeum (strain IMS101)</name>
    <dbReference type="NCBI Taxonomy" id="203124"/>
    <lineage>
        <taxon>Bacteria</taxon>
        <taxon>Bacillati</taxon>
        <taxon>Cyanobacteriota</taxon>
        <taxon>Cyanophyceae</taxon>
        <taxon>Oscillatoriophycideae</taxon>
        <taxon>Oscillatoriales</taxon>
        <taxon>Microcoleaceae</taxon>
        <taxon>Trichodesmium</taxon>
    </lineage>
</organism>
<dbReference type="AlphaFoldDB" id="Q112T7"/>
<dbReference type="EMBL" id="CP000393">
    <property type="protein sequence ID" value="ABG51487.1"/>
    <property type="molecule type" value="Genomic_DNA"/>
</dbReference>
<accession>Q112T7</accession>
<dbReference type="HOGENOM" id="CLU_2482384_0_0_3"/>
<dbReference type="KEGG" id="ter:Tery_2259"/>
<protein>
    <submittedName>
        <fullName evidence="2">Uncharacterized protein</fullName>
    </submittedName>
</protein>
<proteinExistence type="predicted"/>
<evidence type="ECO:0000313" key="2">
    <source>
        <dbReference type="EMBL" id="ABG51487.1"/>
    </source>
</evidence>
<gene>
    <name evidence="2" type="ordered locus">Tery_2259</name>
</gene>
<feature type="region of interest" description="Disordered" evidence="1">
    <location>
        <begin position="22"/>
        <end position="50"/>
    </location>
</feature>
<evidence type="ECO:0000256" key="1">
    <source>
        <dbReference type="SAM" id="MobiDB-lite"/>
    </source>
</evidence>